<evidence type="ECO:0000313" key="1">
    <source>
        <dbReference type="EMBL" id="GAH82597.1"/>
    </source>
</evidence>
<reference evidence="1" key="1">
    <citation type="journal article" date="2014" name="Front. Microbiol.">
        <title>High frequency of phylogenetically diverse reductive dehalogenase-homologous genes in deep subseafloor sedimentary metagenomes.</title>
        <authorList>
            <person name="Kawai M."/>
            <person name="Futagami T."/>
            <person name="Toyoda A."/>
            <person name="Takaki Y."/>
            <person name="Nishi S."/>
            <person name="Hori S."/>
            <person name="Arai W."/>
            <person name="Tsubouchi T."/>
            <person name="Morono Y."/>
            <person name="Uchiyama I."/>
            <person name="Ito T."/>
            <person name="Fujiyama A."/>
            <person name="Inagaki F."/>
            <person name="Takami H."/>
        </authorList>
    </citation>
    <scope>NUCLEOTIDE SEQUENCE</scope>
    <source>
        <strain evidence="1">Expedition CK06-06</strain>
    </source>
</reference>
<comment type="caution">
    <text evidence="1">The sequence shown here is derived from an EMBL/GenBank/DDBJ whole genome shotgun (WGS) entry which is preliminary data.</text>
</comment>
<accession>X1ILL0</accession>
<dbReference type="EMBL" id="BARU01039575">
    <property type="protein sequence ID" value="GAH82597.1"/>
    <property type="molecule type" value="Genomic_DNA"/>
</dbReference>
<name>X1ILL0_9ZZZZ</name>
<feature type="non-terminal residue" evidence="1">
    <location>
        <position position="1"/>
    </location>
</feature>
<dbReference type="AlphaFoldDB" id="X1ILL0"/>
<proteinExistence type="predicted"/>
<gene>
    <name evidence="1" type="ORF">S03H2_61315</name>
</gene>
<sequence length="71" mass="8157">EQLKVSISMAMAMNPKLRVIRITDGSLLDDDNMKVIEEMANKFDYQIWLERVAVDKFADIVLVDGEVKENN</sequence>
<protein>
    <submittedName>
        <fullName evidence="1">Uncharacterized protein</fullName>
    </submittedName>
</protein>
<organism evidence="1">
    <name type="scientific">marine sediment metagenome</name>
    <dbReference type="NCBI Taxonomy" id="412755"/>
    <lineage>
        <taxon>unclassified sequences</taxon>
        <taxon>metagenomes</taxon>
        <taxon>ecological metagenomes</taxon>
    </lineage>
</organism>